<accession>A0A0P7YEZ5</accession>
<keyword evidence="5" id="KW-0456">Lyase</keyword>
<evidence type="ECO:0000256" key="1">
    <source>
        <dbReference type="ARBA" id="ARBA00001709"/>
    </source>
</evidence>
<dbReference type="Pfam" id="PF16113">
    <property type="entry name" value="ECH_2"/>
    <property type="match status" value="1"/>
</dbReference>
<protein>
    <recommendedName>
        <fullName evidence="2">3-hydroxyisobutyryl-CoA hydrolase</fullName>
        <ecNumber evidence="2">3.1.2.4</ecNumber>
    </recommendedName>
</protein>
<dbReference type="GO" id="GO:0005829">
    <property type="term" value="C:cytosol"/>
    <property type="evidence" value="ECO:0007669"/>
    <property type="project" value="TreeGrafter"/>
</dbReference>
<dbReference type="GO" id="GO:0016829">
    <property type="term" value="F:lyase activity"/>
    <property type="evidence" value="ECO:0007669"/>
    <property type="project" value="UniProtKB-KW"/>
</dbReference>
<comment type="catalytic activity">
    <reaction evidence="1">
        <text>3-hydroxy-2-methylpropanoyl-CoA + H2O = 3-hydroxy-2-methylpropanoate + CoA + H(+)</text>
        <dbReference type="Rhea" id="RHEA:20888"/>
        <dbReference type="ChEBI" id="CHEBI:11805"/>
        <dbReference type="ChEBI" id="CHEBI:15377"/>
        <dbReference type="ChEBI" id="CHEBI:15378"/>
        <dbReference type="ChEBI" id="CHEBI:57287"/>
        <dbReference type="ChEBI" id="CHEBI:57340"/>
        <dbReference type="EC" id="3.1.2.4"/>
    </reaction>
</comment>
<dbReference type="Gene3D" id="3.90.226.10">
    <property type="entry name" value="2-enoyl-CoA Hydratase, Chain A, domain 1"/>
    <property type="match status" value="1"/>
</dbReference>
<dbReference type="InterPro" id="IPR029045">
    <property type="entry name" value="ClpP/crotonase-like_dom_sf"/>
</dbReference>
<proteinExistence type="predicted"/>
<dbReference type="InterPro" id="IPR045004">
    <property type="entry name" value="ECH_dom"/>
</dbReference>
<dbReference type="SUPFAM" id="SSF52096">
    <property type="entry name" value="ClpP/crotonase"/>
    <property type="match status" value="1"/>
</dbReference>
<dbReference type="PANTHER" id="PTHR43176:SF3">
    <property type="entry name" value="3-HYDROXYISOBUTYRYL-COA HYDROLASE, MITOCHONDRIAL"/>
    <property type="match status" value="1"/>
</dbReference>
<dbReference type="EMBL" id="LJZQ01000009">
    <property type="protein sequence ID" value="KPQ29035.1"/>
    <property type="molecule type" value="Genomic_DNA"/>
</dbReference>
<dbReference type="NCBIfam" id="NF004127">
    <property type="entry name" value="PRK05617.1"/>
    <property type="match status" value="1"/>
</dbReference>
<dbReference type="PANTHER" id="PTHR43176">
    <property type="entry name" value="3-HYDROXYISOBUTYRYL-COA HYDROLASE-RELATED"/>
    <property type="match status" value="1"/>
</dbReference>
<dbReference type="AlphaFoldDB" id="A0A0P7YEZ5"/>
<reference evidence="5 6" key="1">
    <citation type="submission" date="2015-09" db="EMBL/GenBank/DDBJ databases">
        <title>Identification and resolution of microdiversity through metagenomic sequencing of parallel consortia.</title>
        <authorList>
            <person name="Nelson W.C."/>
            <person name="Romine M.F."/>
            <person name="Lindemann S.R."/>
        </authorList>
    </citation>
    <scope>NUCLEOTIDE SEQUENCE [LARGE SCALE GENOMIC DNA]</scope>
    <source>
        <strain evidence="5">HL-55</strain>
    </source>
</reference>
<feature type="domain" description="Enoyl-CoA hydratase/isomerase" evidence="4">
    <location>
        <begin position="16"/>
        <end position="353"/>
    </location>
</feature>
<evidence type="ECO:0000313" key="5">
    <source>
        <dbReference type="EMBL" id="KPQ29035.1"/>
    </source>
</evidence>
<evidence type="ECO:0000256" key="2">
    <source>
        <dbReference type="ARBA" id="ARBA00011915"/>
    </source>
</evidence>
<evidence type="ECO:0000256" key="3">
    <source>
        <dbReference type="ARBA" id="ARBA00022801"/>
    </source>
</evidence>
<dbReference type="GO" id="GO:0003860">
    <property type="term" value="F:3-hydroxyisobutyryl-CoA hydrolase activity"/>
    <property type="evidence" value="ECO:0007669"/>
    <property type="project" value="UniProtKB-EC"/>
</dbReference>
<dbReference type="EC" id="3.1.2.4" evidence="2"/>
<dbReference type="InterPro" id="IPR032259">
    <property type="entry name" value="HIBYL-CoA-H"/>
</dbReference>
<name>A0A0P7YEZ5_9GAMM</name>
<comment type="caution">
    <text evidence="5">The sequence shown here is derived from an EMBL/GenBank/DDBJ whole genome shotgun (WGS) entry which is preliminary data.</text>
</comment>
<dbReference type="PATRIC" id="fig|1305731.5.peg.3539"/>
<dbReference type="OrthoDB" id="9790967at2"/>
<dbReference type="CDD" id="cd06558">
    <property type="entry name" value="crotonase-like"/>
    <property type="match status" value="1"/>
</dbReference>
<dbReference type="GO" id="GO:0006574">
    <property type="term" value="P:L-valine catabolic process"/>
    <property type="evidence" value="ECO:0007669"/>
    <property type="project" value="TreeGrafter"/>
</dbReference>
<evidence type="ECO:0000313" key="6">
    <source>
        <dbReference type="Proteomes" id="UP000050416"/>
    </source>
</evidence>
<gene>
    <name evidence="5" type="ORF">HLUCCX14_08170</name>
</gene>
<keyword evidence="3" id="KW-0378">Hydrolase</keyword>
<evidence type="ECO:0000259" key="4">
    <source>
        <dbReference type="Pfam" id="PF16113"/>
    </source>
</evidence>
<organism evidence="5 6">
    <name type="scientific">Marinobacter excellens HL-55</name>
    <dbReference type="NCBI Taxonomy" id="1305731"/>
    <lineage>
        <taxon>Bacteria</taxon>
        <taxon>Pseudomonadati</taxon>
        <taxon>Pseudomonadota</taxon>
        <taxon>Gammaproteobacteria</taxon>
        <taxon>Pseudomonadales</taxon>
        <taxon>Marinobacteraceae</taxon>
        <taxon>Marinobacter</taxon>
    </lineage>
</organism>
<dbReference type="Proteomes" id="UP000050416">
    <property type="component" value="Unassembled WGS sequence"/>
</dbReference>
<dbReference type="STRING" id="1305731.GCA_000934705_03305"/>
<sequence>MPVEVQELACREGHIGLLTLNAPNTLNALTEDMVVQAQEALDQWATDSRICLVVLRGAGERGFCAGGNIRSLYDGLRGQGDTEAPARFFTREYRLNFSLYRFPKPVVGIGHGVVMGGGLGLLSACRYRLVTPDVTLAMPEISIGLFPDVGASWFLNRLPGRLGLFMGLTGARLNVSDALRVGLADLVIEPSQTETLLTRLQDERWTGAQAADDNRLFRLLSQLDALDYRALAPGHLEKHEQTIARLSAGDELPDVIDQLLTSEGDDPWWQTCLQTLRKGCPVTAWLIWNQLRKGQQMSLKDVFRMELSMAMECTRRPDLAEGIRALLIDKDRSPVWSYPAATDVPQEVVEAHFQPVWDDSDDPMALD</sequence>